<dbReference type="InterPro" id="IPR010017">
    <property type="entry name" value="CmoB"/>
</dbReference>
<proteinExistence type="inferred from homology"/>
<feature type="binding site" evidence="3">
    <location>
        <position position="130"/>
    </location>
    <ligand>
        <name>carboxy-S-adenosyl-L-methionine</name>
        <dbReference type="ChEBI" id="CHEBI:134278"/>
    </ligand>
</feature>
<accession>A0ABZ0MW98</accession>
<dbReference type="PANTHER" id="PTHR43861:SF3">
    <property type="entry name" value="PUTATIVE (AFU_ORTHOLOGUE AFUA_2G14390)-RELATED"/>
    <property type="match status" value="1"/>
</dbReference>
<evidence type="ECO:0000313" key="5">
    <source>
        <dbReference type="Proteomes" id="UP001302368"/>
    </source>
</evidence>
<feature type="binding site" evidence="3">
    <location>
        <begin position="152"/>
        <end position="154"/>
    </location>
    <ligand>
        <name>carboxy-S-adenosyl-L-methionine</name>
        <dbReference type="ChEBI" id="CHEBI:134278"/>
    </ligand>
</feature>
<dbReference type="InterPro" id="IPR027555">
    <property type="entry name" value="Mo5U34_MeTrfas-like"/>
</dbReference>
<feature type="binding site" evidence="3">
    <location>
        <position position="315"/>
    </location>
    <ligand>
        <name>carboxy-S-adenosyl-L-methionine</name>
        <dbReference type="ChEBI" id="CHEBI:134278"/>
    </ligand>
</feature>
<evidence type="ECO:0000256" key="2">
    <source>
        <dbReference type="ARBA" id="ARBA00022694"/>
    </source>
</evidence>
<dbReference type="SUPFAM" id="SSF53335">
    <property type="entry name" value="S-adenosyl-L-methionine-dependent methyltransferases"/>
    <property type="match status" value="1"/>
</dbReference>
<feature type="binding site" evidence="3">
    <location>
        <position position="200"/>
    </location>
    <ligand>
        <name>carboxy-S-adenosyl-L-methionine</name>
        <dbReference type="ChEBI" id="CHEBI:134278"/>
    </ligand>
</feature>
<comment type="subunit">
    <text evidence="3">Homotetramer.</text>
</comment>
<dbReference type="CDD" id="cd02440">
    <property type="entry name" value="AdoMet_MTases"/>
    <property type="match status" value="1"/>
</dbReference>
<comment type="similarity">
    <text evidence="3">Belongs to the class I-like SAM-binding methyltransferase superfamily. CmoB family.</text>
</comment>
<feature type="binding site" evidence="3">
    <location>
        <position position="91"/>
    </location>
    <ligand>
        <name>carboxy-S-adenosyl-L-methionine</name>
        <dbReference type="ChEBI" id="CHEBI:134278"/>
    </ligand>
</feature>
<dbReference type="GO" id="GO:0016740">
    <property type="term" value="F:transferase activity"/>
    <property type="evidence" value="ECO:0007669"/>
    <property type="project" value="UniProtKB-KW"/>
</dbReference>
<dbReference type="HAMAP" id="MF_01590">
    <property type="entry name" value="tRNA_carboxymethyltr_CmoB"/>
    <property type="match status" value="1"/>
</dbReference>
<dbReference type="NCBIfam" id="TIGR00452">
    <property type="entry name" value="tRNA 5-methoxyuridine(34)/uridine 5-oxyacetic acid(34) synthase CmoB"/>
    <property type="match status" value="1"/>
</dbReference>
<feature type="binding site" evidence="3">
    <location>
        <position position="196"/>
    </location>
    <ligand>
        <name>carboxy-S-adenosyl-L-methionine</name>
        <dbReference type="ChEBI" id="CHEBI:134278"/>
    </ligand>
</feature>
<reference evidence="4 5" key="1">
    <citation type="submission" date="2023-10" db="EMBL/GenBank/DDBJ databases">
        <title>Genome sequencing of the isolated polysaccharide-producing bacterium Kosakonia sacchari KS2022.</title>
        <authorList>
            <person name="Yi X."/>
        </authorList>
    </citation>
    <scope>NUCLEOTIDE SEQUENCE [LARGE SCALE GENOMIC DNA]</scope>
    <source>
        <strain evidence="4 5">KS2022</strain>
    </source>
</reference>
<comment type="function">
    <text evidence="3">Catalyzes carboxymethyl transfer from carboxy-S-adenosyl-L-methionine (Cx-SAM) to 5-hydroxyuridine (ho5U) to form 5-carboxymethoxyuridine (cmo5U) at position 34 in tRNAs.</text>
</comment>
<protein>
    <recommendedName>
        <fullName evidence="3">tRNA U34 carboxymethyltransferase</fullName>
        <ecNumber evidence="3">2.5.1.-</ecNumber>
    </recommendedName>
</protein>
<dbReference type="Gene3D" id="3.40.50.150">
    <property type="entry name" value="Vaccinia Virus protein VP39"/>
    <property type="match status" value="1"/>
</dbReference>
<comment type="catalytic activity">
    <reaction evidence="3">
        <text>carboxy-S-adenosyl-L-methionine + 5-hydroxyuridine(34) in tRNA = 5-carboxymethoxyuridine(34) in tRNA + S-adenosyl-L-homocysteine + H(+)</text>
        <dbReference type="Rhea" id="RHEA:52848"/>
        <dbReference type="Rhea" id="RHEA-COMP:13381"/>
        <dbReference type="Rhea" id="RHEA-COMP:13383"/>
        <dbReference type="ChEBI" id="CHEBI:15378"/>
        <dbReference type="ChEBI" id="CHEBI:57856"/>
        <dbReference type="ChEBI" id="CHEBI:134278"/>
        <dbReference type="ChEBI" id="CHEBI:136877"/>
        <dbReference type="ChEBI" id="CHEBI:136879"/>
    </reaction>
</comment>
<organism evidence="4 5">
    <name type="scientific">Kosakonia sacchari</name>
    <dbReference type="NCBI Taxonomy" id="1158459"/>
    <lineage>
        <taxon>Bacteria</taxon>
        <taxon>Pseudomonadati</taxon>
        <taxon>Pseudomonadota</taxon>
        <taxon>Gammaproteobacteria</taxon>
        <taxon>Enterobacterales</taxon>
        <taxon>Enterobacteriaceae</taxon>
        <taxon>Kosakonia</taxon>
    </lineage>
</organism>
<keyword evidence="1 3" id="KW-0808">Transferase</keyword>
<feature type="binding site" evidence="3">
    <location>
        <position position="105"/>
    </location>
    <ligand>
        <name>carboxy-S-adenosyl-L-methionine</name>
        <dbReference type="ChEBI" id="CHEBI:134278"/>
    </ligand>
</feature>
<feature type="binding site" evidence="3">
    <location>
        <position position="110"/>
    </location>
    <ligand>
        <name>carboxy-S-adenosyl-L-methionine</name>
        <dbReference type="ChEBI" id="CHEBI:134278"/>
    </ligand>
</feature>
<dbReference type="PANTHER" id="PTHR43861">
    <property type="entry name" value="TRANS-ACONITATE 2-METHYLTRANSFERASE-RELATED"/>
    <property type="match status" value="1"/>
</dbReference>
<feature type="binding site" evidence="3">
    <location>
        <begin position="181"/>
        <end position="182"/>
    </location>
    <ligand>
        <name>carboxy-S-adenosyl-L-methionine</name>
        <dbReference type="ChEBI" id="CHEBI:134278"/>
    </ligand>
</feature>
<dbReference type="EC" id="2.5.1.-" evidence="3"/>
<dbReference type="NCBIfam" id="NF011650">
    <property type="entry name" value="PRK15068.1"/>
    <property type="match status" value="1"/>
</dbReference>
<dbReference type="EMBL" id="CP137744">
    <property type="protein sequence ID" value="WOZ79191.1"/>
    <property type="molecule type" value="Genomic_DNA"/>
</dbReference>
<evidence type="ECO:0000313" key="4">
    <source>
        <dbReference type="EMBL" id="WOZ79191.1"/>
    </source>
</evidence>
<sequence length="323" mass="36516">MIEFGRFYQQIATGTLAHWLETLPAQISAWQREALHGQFKQWNNAVEFLPTITPANLDLLHSVSAQSAEPLSAGQLKGMETLLRNLMPWRKGPFSLYGIDIDTEWRSDWKWERVLPHLSDLKGRTILDVGCGSGYHLWRMVGAGAQLAVGIDPTQLFLCQFEAVRKLLGDDRRAHLLPLGIEQLPALNAFDTVFSMGVLYHRRSPLEHLWQLKDQLVKDGELVLETLVVEGDENTVLVPGDRYAQMRNVYFIPSALALKNWLEKCGFVDVRIVDTSVTSTEEQRRTPWMVTESLADFLNPADNSKTVEGYPAPVRAVLIARKP</sequence>
<dbReference type="RefSeq" id="WP_305735716.1">
    <property type="nucleotide sequence ID" value="NZ_CP137744.1"/>
</dbReference>
<keyword evidence="2 3" id="KW-0819">tRNA processing</keyword>
<evidence type="ECO:0000256" key="1">
    <source>
        <dbReference type="ARBA" id="ARBA00022679"/>
    </source>
</evidence>
<dbReference type="Proteomes" id="UP001302368">
    <property type="component" value="Chromosome"/>
</dbReference>
<dbReference type="InterPro" id="IPR029063">
    <property type="entry name" value="SAM-dependent_MTases_sf"/>
</dbReference>
<keyword evidence="5" id="KW-1185">Reference proteome</keyword>
<evidence type="ECO:0000256" key="3">
    <source>
        <dbReference type="HAMAP-Rule" id="MF_01590"/>
    </source>
</evidence>
<name>A0ABZ0MW98_9ENTR</name>
<gene>
    <name evidence="3 4" type="primary">cmoB</name>
    <name evidence="4" type="ORF">Q8Y70_09160</name>
</gene>
<dbReference type="Pfam" id="PF08003">
    <property type="entry name" value="Methyltransf_9"/>
    <property type="match status" value="1"/>
</dbReference>